<dbReference type="Pfam" id="PF03781">
    <property type="entry name" value="FGE-sulfatase"/>
    <property type="match status" value="1"/>
</dbReference>
<dbReference type="PANTHER" id="PTHR23150:SF19">
    <property type="entry name" value="FORMYLGLYCINE-GENERATING ENZYME"/>
    <property type="match status" value="1"/>
</dbReference>
<dbReference type="Proteomes" id="UP000281985">
    <property type="component" value="Unassembled WGS sequence"/>
</dbReference>
<dbReference type="SUPFAM" id="SSF56436">
    <property type="entry name" value="C-type lectin-like"/>
    <property type="match status" value="1"/>
</dbReference>
<keyword evidence="3" id="KW-1185">Reference proteome</keyword>
<feature type="domain" description="Sulfatase-modifying factor enzyme-like" evidence="1">
    <location>
        <begin position="55"/>
        <end position="363"/>
    </location>
</feature>
<sequence length="372" mass="41865">MNTKKPLQGSFFLLIIMLLPLLGCKNNNEKKSVRIEDEISFTPTESKPENIETPKGMVWVPGRTFMQGAITDDPYAMPRERPAHPVVVDGFFIDATEVTNAAFSKFVNATNYITIAERPIDWEVMKKELPAGTPKPHDSILQPGSLVFNKEVRGVVGMENYGQWWAWKIGANWKQPYGPGSSIKGQDNYPVIHIAYEDALAYCNWANRRLPTEAEWELAAQGANNHETYTWGNDASQLEDRANTWTGKFPTENTGEDGFEYIAPTKSFAPNSLGIYDMLGNVWEWTSDVYNQNYYASLDNNKPTINPQGALEYYNPQNPYQIEMVMKGGSYLCHDSYCASFRISARMSTSKDSGSDHLGFRTVATVNMLEGN</sequence>
<dbReference type="OrthoDB" id="9768004at2"/>
<dbReference type="GO" id="GO:0120147">
    <property type="term" value="F:formylglycine-generating oxidase activity"/>
    <property type="evidence" value="ECO:0007669"/>
    <property type="project" value="TreeGrafter"/>
</dbReference>
<dbReference type="InterPro" id="IPR051043">
    <property type="entry name" value="Sulfatase_Mod_Factor_Kinase"/>
</dbReference>
<gene>
    <name evidence="2" type="ORF">EAX61_01950</name>
</gene>
<name>A0A3M0GGV0_9FLAO</name>
<accession>A0A3M0GGV0</accession>
<dbReference type="InterPro" id="IPR042095">
    <property type="entry name" value="SUMF_sf"/>
</dbReference>
<organism evidence="2 3">
    <name type="scientific">Dokdonia sinensis</name>
    <dbReference type="NCBI Taxonomy" id="2479847"/>
    <lineage>
        <taxon>Bacteria</taxon>
        <taxon>Pseudomonadati</taxon>
        <taxon>Bacteroidota</taxon>
        <taxon>Flavobacteriia</taxon>
        <taxon>Flavobacteriales</taxon>
        <taxon>Flavobacteriaceae</taxon>
        <taxon>Dokdonia</taxon>
    </lineage>
</organism>
<dbReference type="EMBL" id="REFV01000001">
    <property type="protein sequence ID" value="RMB64165.1"/>
    <property type="molecule type" value="Genomic_DNA"/>
</dbReference>
<evidence type="ECO:0000259" key="1">
    <source>
        <dbReference type="Pfam" id="PF03781"/>
    </source>
</evidence>
<dbReference type="InterPro" id="IPR016187">
    <property type="entry name" value="CTDL_fold"/>
</dbReference>
<evidence type="ECO:0000313" key="3">
    <source>
        <dbReference type="Proteomes" id="UP000281985"/>
    </source>
</evidence>
<reference evidence="2 3" key="1">
    <citation type="submission" date="2018-10" db="EMBL/GenBank/DDBJ databases">
        <title>Dokdonia luteus sp. nov., isolated from sea water.</title>
        <authorList>
            <person name="Zhou L.Y."/>
            <person name="Du Z.J."/>
        </authorList>
    </citation>
    <scope>NUCLEOTIDE SEQUENCE [LARGE SCALE GENOMIC DNA]</scope>
    <source>
        <strain evidence="2 3">SH27</strain>
    </source>
</reference>
<proteinExistence type="predicted"/>
<protein>
    <submittedName>
        <fullName evidence="2">Formylglycine-generating enzyme family protein</fullName>
    </submittedName>
</protein>
<evidence type="ECO:0000313" key="2">
    <source>
        <dbReference type="EMBL" id="RMB64165.1"/>
    </source>
</evidence>
<comment type="caution">
    <text evidence="2">The sequence shown here is derived from an EMBL/GenBank/DDBJ whole genome shotgun (WGS) entry which is preliminary data.</text>
</comment>
<dbReference type="AlphaFoldDB" id="A0A3M0GGV0"/>
<dbReference type="InterPro" id="IPR005532">
    <property type="entry name" value="SUMF_dom"/>
</dbReference>
<dbReference type="PANTHER" id="PTHR23150">
    <property type="entry name" value="SULFATASE MODIFYING FACTOR 1, 2"/>
    <property type="match status" value="1"/>
</dbReference>
<dbReference type="Gene3D" id="3.90.1580.10">
    <property type="entry name" value="paralog of FGE (formylglycine-generating enzyme)"/>
    <property type="match status" value="1"/>
</dbReference>
<dbReference type="RefSeq" id="WP_121915961.1">
    <property type="nucleotide sequence ID" value="NZ_REFV01000001.1"/>
</dbReference>